<evidence type="ECO:0000256" key="9">
    <source>
        <dbReference type="ARBA" id="ARBA00022759"/>
    </source>
</evidence>
<dbReference type="EMBL" id="CP046276">
    <property type="protein sequence ID" value="QGS52130.1"/>
    <property type="molecule type" value="Genomic_DNA"/>
</dbReference>
<keyword evidence="8 12" id="KW-0479">Metal-binding</keyword>
<dbReference type="InterPro" id="IPR036397">
    <property type="entry name" value="RNaseH_sf"/>
</dbReference>
<dbReference type="InterPro" id="IPR024568">
    <property type="entry name" value="RNase_HIII_N"/>
</dbReference>
<keyword evidence="16" id="KW-1185">Reference proteome</keyword>
<comment type="similarity">
    <text evidence="5">Belongs to the RNase HII family. RnhC subfamily.</text>
</comment>
<comment type="cofactor">
    <cofactor evidence="2">
        <name>Mg(2+)</name>
        <dbReference type="ChEBI" id="CHEBI:18420"/>
    </cofactor>
</comment>
<keyword evidence="10 12" id="KW-0378">Hydrolase</keyword>
<dbReference type="OrthoDB" id="9777935at2"/>
<dbReference type="InterPro" id="IPR012337">
    <property type="entry name" value="RNaseH-like_sf"/>
</dbReference>
<keyword evidence="7 12" id="KW-0540">Nuclease</keyword>
<dbReference type="PIRSF" id="PIRSF037748">
    <property type="entry name" value="RnhC"/>
    <property type="match status" value="1"/>
</dbReference>
<protein>
    <recommendedName>
        <fullName evidence="13">Ribonuclease</fullName>
        <ecNumber evidence="13">3.1.26.4</ecNumber>
    </recommendedName>
</protein>
<evidence type="ECO:0000256" key="12">
    <source>
        <dbReference type="PROSITE-ProRule" id="PRU01319"/>
    </source>
</evidence>
<organism evidence="15 16">
    <name type="scientific">Spiroplasma tabanidicola</name>
    <dbReference type="NCBI Taxonomy" id="324079"/>
    <lineage>
        <taxon>Bacteria</taxon>
        <taxon>Bacillati</taxon>
        <taxon>Mycoplasmatota</taxon>
        <taxon>Mollicutes</taxon>
        <taxon>Entomoplasmatales</taxon>
        <taxon>Spiroplasmataceae</taxon>
        <taxon>Spiroplasma</taxon>
    </lineage>
</organism>
<dbReference type="InterPro" id="IPR024567">
    <property type="entry name" value="RNase_HII/HIII_dom"/>
</dbReference>
<reference evidence="15 16" key="1">
    <citation type="submission" date="2019-11" db="EMBL/GenBank/DDBJ databases">
        <title>Complete genome sequence of Spiroplasma tabanidicola TAUS-1 (DSM 22603).</title>
        <authorList>
            <person name="Huang C.-T."/>
            <person name="Lin Y.-C."/>
            <person name="Kuo C.-H."/>
        </authorList>
    </citation>
    <scope>NUCLEOTIDE SEQUENCE [LARGE SCALE GENOMIC DNA]</scope>
    <source>
        <strain evidence="15 16">TAUS-1</strain>
    </source>
</reference>
<accession>A0A6I6C7E5</accession>
<feature type="binding site" evidence="12">
    <location>
        <position position="98"/>
    </location>
    <ligand>
        <name>a divalent metal cation</name>
        <dbReference type="ChEBI" id="CHEBI:60240"/>
    </ligand>
</feature>
<evidence type="ECO:0000256" key="11">
    <source>
        <dbReference type="ARBA" id="ARBA00022842"/>
    </source>
</evidence>
<dbReference type="PANTHER" id="PTHR10954:SF23">
    <property type="entry name" value="RIBONUCLEASE"/>
    <property type="match status" value="1"/>
</dbReference>
<gene>
    <name evidence="15" type="primary">rnhC</name>
    <name evidence="15" type="ORF">STABA_v1c07740</name>
</gene>
<dbReference type="AlphaFoldDB" id="A0A6I6C7E5"/>
<dbReference type="GO" id="GO:0005737">
    <property type="term" value="C:cytoplasm"/>
    <property type="evidence" value="ECO:0007669"/>
    <property type="project" value="UniProtKB-SubCell"/>
</dbReference>
<dbReference type="RefSeq" id="WP_156006778.1">
    <property type="nucleotide sequence ID" value="NZ_CP046276.1"/>
</dbReference>
<dbReference type="Gene3D" id="3.30.420.10">
    <property type="entry name" value="Ribonuclease H-like superfamily/Ribonuclease H"/>
    <property type="match status" value="1"/>
</dbReference>
<dbReference type="PANTHER" id="PTHR10954">
    <property type="entry name" value="RIBONUCLEASE H2 SUBUNIT A"/>
    <property type="match status" value="1"/>
</dbReference>
<dbReference type="GO" id="GO:0046872">
    <property type="term" value="F:metal ion binding"/>
    <property type="evidence" value="ECO:0007669"/>
    <property type="project" value="UniProtKB-KW"/>
</dbReference>
<evidence type="ECO:0000259" key="14">
    <source>
        <dbReference type="PROSITE" id="PS51975"/>
    </source>
</evidence>
<evidence type="ECO:0000256" key="2">
    <source>
        <dbReference type="ARBA" id="ARBA00001946"/>
    </source>
</evidence>
<name>A0A6I6C7E5_9MOLU</name>
<dbReference type="Pfam" id="PF11858">
    <property type="entry name" value="DUF3378"/>
    <property type="match status" value="1"/>
</dbReference>
<dbReference type="Pfam" id="PF01351">
    <property type="entry name" value="RNase_HII"/>
    <property type="match status" value="1"/>
</dbReference>
<keyword evidence="6" id="KW-0963">Cytoplasm</keyword>
<evidence type="ECO:0000256" key="1">
    <source>
        <dbReference type="ARBA" id="ARBA00000077"/>
    </source>
</evidence>
<evidence type="ECO:0000256" key="4">
    <source>
        <dbReference type="ARBA" id="ARBA00004496"/>
    </source>
</evidence>
<dbReference type="GO" id="GO:0032299">
    <property type="term" value="C:ribonuclease H2 complex"/>
    <property type="evidence" value="ECO:0007669"/>
    <property type="project" value="TreeGrafter"/>
</dbReference>
<dbReference type="CDD" id="cd06590">
    <property type="entry name" value="RNase_HII_bacteria_HIII_like"/>
    <property type="match status" value="1"/>
</dbReference>
<comment type="catalytic activity">
    <reaction evidence="1 12 13">
        <text>Endonucleolytic cleavage to 5'-phosphomonoester.</text>
        <dbReference type="EC" id="3.1.26.4"/>
    </reaction>
</comment>
<evidence type="ECO:0000313" key="16">
    <source>
        <dbReference type="Proteomes" id="UP000424468"/>
    </source>
</evidence>
<dbReference type="GO" id="GO:0043137">
    <property type="term" value="P:DNA replication, removal of RNA primer"/>
    <property type="evidence" value="ECO:0007669"/>
    <property type="project" value="TreeGrafter"/>
</dbReference>
<dbReference type="GO" id="GO:0004523">
    <property type="term" value="F:RNA-DNA hybrid ribonuclease activity"/>
    <property type="evidence" value="ECO:0007669"/>
    <property type="project" value="UniProtKB-UniRule"/>
</dbReference>
<comment type="cofactor">
    <cofactor evidence="12">
        <name>Mn(2+)</name>
        <dbReference type="ChEBI" id="CHEBI:29035"/>
    </cofactor>
    <cofactor evidence="12">
        <name>Mg(2+)</name>
        <dbReference type="ChEBI" id="CHEBI:18420"/>
    </cofactor>
    <text evidence="12">Manganese or magnesium. Binds 1 divalent metal ion per monomer in the absence of substrate. May bind a second metal ion after substrate binding.</text>
</comment>
<dbReference type="EC" id="3.1.26.4" evidence="13"/>
<dbReference type="InterPro" id="IPR004641">
    <property type="entry name" value="RNase_HIII"/>
</dbReference>
<evidence type="ECO:0000256" key="13">
    <source>
        <dbReference type="RuleBase" id="RU003515"/>
    </source>
</evidence>
<evidence type="ECO:0000256" key="7">
    <source>
        <dbReference type="ARBA" id="ARBA00022722"/>
    </source>
</evidence>
<dbReference type="GO" id="GO:0006298">
    <property type="term" value="P:mismatch repair"/>
    <property type="evidence" value="ECO:0007669"/>
    <property type="project" value="TreeGrafter"/>
</dbReference>
<dbReference type="Proteomes" id="UP000424468">
    <property type="component" value="Chromosome"/>
</dbReference>
<comment type="function">
    <text evidence="3 13">Endonuclease that specifically degrades the RNA of RNA-DNA hybrids.</text>
</comment>
<keyword evidence="9 12" id="KW-0255">Endonuclease</keyword>
<evidence type="ECO:0000256" key="6">
    <source>
        <dbReference type="ARBA" id="ARBA00022490"/>
    </source>
</evidence>
<evidence type="ECO:0000256" key="3">
    <source>
        <dbReference type="ARBA" id="ARBA00004065"/>
    </source>
</evidence>
<dbReference type="InterPro" id="IPR001352">
    <property type="entry name" value="RNase_HII/HIII"/>
</dbReference>
<evidence type="ECO:0000256" key="10">
    <source>
        <dbReference type="ARBA" id="ARBA00022801"/>
    </source>
</evidence>
<proteinExistence type="inferred from homology"/>
<feature type="binding site" evidence="12">
    <location>
        <position position="204"/>
    </location>
    <ligand>
        <name>a divalent metal cation</name>
        <dbReference type="ChEBI" id="CHEBI:60240"/>
    </ligand>
</feature>
<dbReference type="KEGG" id="stab:STABA_v1c07740"/>
<dbReference type="PROSITE" id="PS51975">
    <property type="entry name" value="RNASE_H_2"/>
    <property type="match status" value="1"/>
</dbReference>
<feature type="domain" description="RNase H type-2" evidence="14">
    <location>
        <begin position="91"/>
        <end position="305"/>
    </location>
</feature>
<dbReference type="Gene3D" id="3.30.310.10">
    <property type="entry name" value="TATA-Binding Protein"/>
    <property type="match status" value="1"/>
</dbReference>
<keyword evidence="11" id="KW-0460">Magnesium</keyword>
<dbReference type="InterPro" id="IPR012295">
    <property type="entry name" value="TBP_dom_sf"/>
</dbReference>
<feature type="binding site" evidence="12">
    <location>
        <position position="97"/>
    </location>
    <ligand>
        <name>a divalent metal cation</name>
        <dbReference type="ChEBI" id="CHEBI:60240"/>
    </ligand>
</feature>
<dbReference type="SUPFAM" id="SSF53098">
    <property type="entry name" value="Ribonuclease H-like"/>
    <property type="match status" value="1"/>
</dbReference>
<dbReference type="GO" id="GO:0003723">
    <property type="term" value="F:RNA binding"/>
    <property type="evidence" value="ECO:0007669"/>
    <property type="project" value="UniProtKB-UniRule"/>
</dbReference>
<evidence type="ECO:0000256" key="8">
    <source>
        <dbReference type="ARBA" id="ARBA00022723"/>
    </source>
</evidence>
<evidence type="ECO:0000313" key="15">
    <source>
        <dbReference type="EMBL" id="QGS52130.1"/>
    </source>
</evidence>
<comment type="subcellular location">
    <subcellularLocation>
        <location evidence="4">Cytoplasm</location>
    </subcellularLocation>
</comment>
<sequence>MKSISIKKVNQELINQIIKDNKTYEKKSNNPLIKFFCKTNNDETISIYTNNTVLIQANDAAFFLSKYDLKSNTSKKNEKQLDYNHINYNNLNTLGCDEVGVGDFFGPLVTCCAYIDKEFKYNNKEIYNKLKDSKKINNDQIFNIYNELRRKVKYSVFILENSKYNDLYSKYKNTHILKAICHNNALLDFYKKNKELKIETVLMDQFVSEKLYFNYLKNLDLEIVRAIEFKTKAEDISVAVACASIIARYYFLMNIEELEEKYQVDLPLGASNKVKEKVQLYKSEYKELAKNFIKLHFNEKIKKPI</sequence>
<dbReference type="NCBIfam" id="TIGR00716">
    <property type="entry name" value="rnhC"/>
    <property type="match status" value="1"/>
</dbReference>
<evidence type="ECO:0000256" key="5">
    <source>
        <dbReference type="ARBA" id="ARBA00008378"/>
    </source>
</evidence>